<name>A6VST1_MARMS</name>
<accession>A6VST1</accession>
<dbReference type="InterPro" id="IPR024406">
    <property type="entry name" value="TAC-10"/>
</dbReference>
<evidence type="ECO:0000313" key="1">
    <source>
        <dbReference type="EMBL" id="ABR69510.1"/>
    </source>
</evidence>
<gene>
    <name evidence="1" type="ordered locus">Mmwyl1_0575</name>
</gene>
<dbReference type="STRING" id="400668.Mmwyl1_0575"/>
<protein>
    <submittedName>
        <fullName evidence="1">Uncharacterized protein</fullName>
    </submittedName>
</protein>
<dbReference type="KEGG" id="mmw:Mmwyl1_0575"/>
<sequence>MPEIIITLGEGDDEKDIRFDVSMEDYNELLNNQVPGDKVGPGYNFLVSHVHQEDKATFKERVLVNGKTPNGMLVMLIVNEITNEVTGDVAVKLKKPKALPSK</sequence>
<organism evidence="1">
    <name type="scientific">Marinomonas sp. (strain MWYL1)</name>
    <dbReference type="NCBI Taxonomy" id="400668"/>
    <lineage>
        <taxon>Bacteria</taxon>
        <taxon>Pseudomonadati</taxon>
        <taxon>Pseudomonadota</taxon>
        <taxon>Gammaproteobacteria</taxon>
        <taxon>Oceanospirillales</taxon>
        <taxon>Oceanospirillaceae</taxon>
        <taxon>Marinomonas</taxon>
    </lineage>
</organism>
<dbReference type="OrthoDB" id="5908298at2"/>
<proteinExistence type="predicted"/>
<dbReference type="AlphaFoldDB" id="A6VST1"/>
<dbReference type="Pfam" id="PF10963">
    <property type="entry name" value="Phage_TAC_10"/>
    <property type="match status" value="1"/>
</dbReference>
<dbReference type="HOGENOM" id="CLU_2273977_0_0_6"/>
<dbReference type="EMBL" id="CP000749">
    <property type="protein sequence ID" value="ABR69510.1"/>
    <property type="molecule type" value="Genomic_DNA"/>
</dbReference>
<reference evidence="1" key="1">
    <citation type="submission" date="2007-06" db="EMBL/GenBank/DDBJ databases">
        <title>Complete sequence of Marinomonas sp. MWYL1.</title>
        <authorList>
            <consortium name="US DOE Joint Genome Institute"/>
            <person name="Copeland A."/>
            <person name="Lucas S."/>
            <person name="Lapidus A."/>
            <person name="Barry K."/>
            <person name="Glavina del Rio T."/>
            <person name="Dalin E."/>
            <person name="Tice H."/>
            <person name="Pitluck S."/>
            <person name="Kiss H."/>
            <person name="Brettin T."/>
            <person name="Bruce D."/>
            <person name="Detter J.C."/>
            <person name="Han C."/>
            <person name="Schmutz J."/>
            <person name="Larimer F."/>
            <person name="Land M."/>
            <person name="Hauser L."/>
            <person name="Kyrpides N."/>
            <person name="Kim E."/>
            <person name="Johnston A.W.B."/>
            <person name="Todd J.D."/>
            <person name="Rogers R."/>
            <person name="Wexler M."/>
            <person name="Bond P.L."/>
            <person name="Li Y."/>
            <person name="Richardson P."/>
        </authorList>
    </citation>
    <scope>NUCLEOTIDE SEQUENCE [LARGE SCALE GENOMIC DNA]</scope>
    <source>
        <strain evidence="1">MWYL1</strain>
    </source>
</reference>